<keyword evidence="6" id="KW-1185">Reference proteome</keyword>
<accession>A0A7G2CN63</accession>
<evidence type="ECO:0000313" key="6">
    <source>
        <dbReference type="Proteomes" id="UP000515908"/>
    </source>
</evidence>
<dbReference type="PANTHER" id="PTHR24056:SF441">
    <property type="entry name" value="KINASE, PUTATIVE-RELATED"/>
    <property type="match status" value="1"/>
</dbReference>
<dbReference type="SUPFAM" id="SSF56112">
    <property type="entry name" value="Protein kinase-like (PK-like)"/>
    <property type="match status" value="1"/>
</dbReference>
<dbReference type="SMART" id="SM00220">
    <property type="entry name" value="S_TKc"/>
    <property type="match status" value="1"/>
</dbReference>
<dbReference type="InterPro" id="IPR011009">
    <property type="entry name" value="Kinase-like_dom_sf"/>
</dbReference>
<protein>
    <submittedName>
        <fullName evidence="5">Protein kinase domain/Protein tyrosine kinase/Kinase-like, putative</fullName>
    </submittedName>
</protein>
<dbReference type="PANTHER" id="PTHR24056">
    <property type="entry name" value="CELL DIVISION PROTEIN KINASE"/>
    <property type="match status" value="1"/>
</dbReference>
<dbReference type="GO" id="GO:0004674">
    <property type="term" value="F:protein serine/threonine kinase activity"/>
    <property type="evidence" value="ECO:0007669"/>
    <property type="project" value="TreeGrafter"/>
</dbReference>
<dbReference type="Proteomes" id="UP000515908">
    <property type="component" value="Chromosome 17"/>
</dbReference>
<dbReference type="AlphaFoldDB" id="A0A7G2CN63"/>
<dbReference type="PROSITE" id="PS00108">
    <property type="entry name" value="PROTEIN_KINASE_ST"/>
    <property type="match status" value="1"/>
</dbReference>
<evidence type="ECO:0000313" key="5">
    <source>
        <dbReference type="EMBL" id="CAD2220517.1"/>
    </source>
</evidence>
<dbReference type="VEuPathDB" id="TriTrypDB:ADEAN_000803900"/>
<dbReference type="GO" id="GO:0005634">
    <property type="term" value="C:nucleus"/>
    <property type="evidence" value="ECO:0007669"/>
    <property type="project" value="TreeGrafter"/>
</dbReference>
<dbReference type="InterPro" id="IPR000719">
    <property type="entry name" value="Prot_kinase_dom"/>
</dbReference>
<comment type="similarity">
    <text evidence="1">Belongs to the protein kinase superfamily. CMGC Ser/Thr protein kinase family. CDC2/CDKX subfamily.</text>
</comment>
<proteinExistence type="inferred from homology"/>
<name>A0A7G2CN63_9TRYP</name>
<dbReference type="Pfam" id="PF00069">
    <property type="entry name" value="Pkinase"/>
    <property type="match status" value="1"/>
</dbReference>
<dbReference type="GO" id="GO:0005524">
    <property type="term" value="F:ATP binding"/>
    <property type="evidence" value="ECO:0007669"/>
    <property type="project" value="UniProtKB-KW"/>
</dbReference>
<keyword evidence="5" id="KW-0418">Kinase</keyword>
<keyword evidence="3" id="KW-0067">ATP-binding</keyword>
<evidence type="ECO:0000256" key="1">
    <source>
        <dbReference type="ARBA" id="ARBA00006485"/>
    </source>
</evidence>
<dbReference type="InterPro" id="IPR008271">
    <property type="entry name" value="Ser/Thr_kinase_AS"/>
</dbReference>
<evidence type="ECO:0000256" key="3">
    <source>
        <dbReference type="ARBA" id="ARBA00022840"/>
    </source>
</evidence>
<organism evidence="5 6">
    <name type="scientific">Angomonas deanei</name>
    <dbReference type="NCBI Taxonomy" id="59799"/>
    <lineage>
        <taxon>Eukaryota</taxon>
        <taxon>Discoba</taxon>
        <taxon>Euglenozoa</taxon>
        <taxon>Kinetoplastea</taxon>
        <taxon>Metakinetoplastina</taxon>
        <taxon>Trypanosomatida</taxon>
        <taxon>Trypanosomatidae</taxon>
        <taxon>Strigomonadinae</taxon>
        <taxon>Angomonas</taxon>
    </lineage>
</organism>
<keyword evidence="5" id="KW-0808">Transferase</keyword>
<reference evidence="5 6" key="1">
    <citation type="submission" date="2020-08" db="EMBL/GenBank/DDBJ databases">
        <authorList>
            <person name="Newling K."/>
            <person name="Davey J."/>
            <person name="Forrester S."/>
        </authorList>
    </citation>
    <scope>NUCLEOTIDE SEQUENCE [LARGE SCALE GENOMIC DNA]</scope>
    <source>
        <strain evidence="6">Crithidia deanei Carvalho (ATCC PRA-265)</strain>
    </source>
</reference>
<dbReference type="Gene3D" id="3.30.200.20">
    <property type="entry name" value="Phosphorylase Kinase, domain 1"/>
    <property type="match status" value="1"/>
</dbReference>
<dbReference type="InterPro" id="IPR050108">
    <property type="entry name" value="CDK"/>
</dbReference>
<dbReference type="EMBL" id="LR877161">
    <property type="protein sequence ID" value="CAD2220517.1"/>
    <property type="molecule type" value="Genomic_DNA"/>
</dbReference>
<dbReference type="PROSITE" id="PS50011">
    <property type="entry name" value="PROTEIN_KINASE_DOM"/>
    <property type="match status" value="1"/>
</dbReference>
<feature type="domain" description="Protein kinase" evidence="4">
    <location>
        <begin position="16"/>
        <end position="377"/>
    </location>
</feature>
<dbReference type="Gene3D" id="1.10.510.10">
    <property type="entry name" value="Transferase(Phosphotransferase) domain 1"/>
    <property type="match status" value="1"/>
</dbReference>
<evidence type="ECO:0000259" key="4">
    <source>
        <dbReference type="PROSITE" id="PS50011"/>
    </source>
</evidence>
<evidence type="ECO:0000256" key="2">
    <source>
        <dbReference type="ARBA" id="ARBA00022741"/>
    </source>
</evidence>
<gene>
    <name evidence="5" type="ORF">ADEAN_000803900</name>
</gene>
<keyword evidence="2" id="KW-0547">Nucleotide-binding</keyword>
<sequence length="419" mass="47752">MIHFDQLVKTYVEDKYTLEKKISGGTYGEVYVGHVNGNTEDKVALKCLKKLRGLDGFPLTSLREVIALRHIERQRERSASTDGEDPLKEVTRLRDVLLSKRDEHDIFLVFDYSNSSLSGILTKGIALNIPDVEFLFRQIVSGVFKLHRMGIIHRDIKADNVVIAQDGGVKLIDFGLCAFHSDSRLLTPSIINLYYRPPEMLLGCREYDAKVDVWSIGCLLVQVFLHHPPFVRRQPQYGTDVKNANNMEETNIAQLAVIAEVMGPLPFAVFPENNCQHLKALRSLQKNFLSRSSHADSDMHKQLEKLSSLFEPSFLYRQYGGFRSWFQEQVDSRPPPSRNRPPLPRPTSQCVDVLQAIFKYDPHERPTAQQLLEMPFFNNLRKGKDVFDSTPSAAEINAREQLTLKLRNFADCHSGGPQK</sequence>